<dbReference type="PROSITE" id="PS51257">
    <property type="entry name" value="PROKAR_LIPOPROTEIN"/>
    <property type="match status" value="1"/>
</dbReference>
<evidence type="ECO:0000256" key="2">
    <source>
        <dbReference type="SAM" id="MobiDB-lite"/>
    </source>
</evidence>
<feature type="domain" description="Solute-binding protein family 3/N-terminal" evidence="3">
    <location>
        <begin position="69"/>
        <end position="304"/>
    </location>
</feature>
<dbReference type="SUPFAM" id="SSF53850">
    <property type="entry name" value="Periplasmic binding protein-like II"/>
    <property type="match status" value="1"/>
</dbReference>
<evidence type="ECO:0000313" key="5">
    <source>
        <dbReference type="Proteomes" id="UP000632289"/>
    </source>
</evidence>
<dbReference type="PANTHER" id="PTHR35936">
    <property type="entry name" value="MEMBRANE-BOUND LYTIC MUREIN TRANSGLYCOSYLASE F"/>
    <property type="match status" value="1"/>
</dbReference>
<evidence type="ECO:0000259" key="3">
    <source>
        <dbReference type="SMART" id="SM00062"/>
    </source>
</evidence>
<dbReference type="EMBL" id="JACXYU010000011">
    <property type="protein sequence ID" value="MBD3933704.1"/>
    <property type="molecule type" value="Genomic_DNA"/>
</dbReference>
<gene>
    <name evidence="4" type="ORF">IF129_19365</name>
</gene>
<keyword evidence="1" id="KW-0732">Signal</keyword>
<protein>
    <submittedName>
        <fullName evidence="4">ABC transporter substrate-binding protein</fullName>
    </submittedName>
</protein>
<reference evidence="4" key="1">
    <citation type="submission" date="2020-09" db="EMBL/GenBank/DDBJ databases">
        <title>Secondary metabolite and genome analysis of marine Streptomyces chumphonensis KK1-2T.</title>
        <authorList>
            <person name="Phongsopitanun W."/>
            <person name="Kanchanasin P."/>
            <person name="Pittayakhajonwut P."/>
            <person name="Suwanborirux K."/>
            <person name="Tanasupawat S."/>
        </authorList>
    </citation>
    <scope>NUCLEOTIDE SEQUENCE</scope>
    <source>
        <strain evidence="4">KK1-2</strain>
    </source>
</reference>
<organism evidence="4 5">
    <name type="scientific">Streptomyces chumphonensis</name>
    <dbReference type="NCBI Taxonomy" id="1214925"/>
    <lineage>
        <taxon>Bacteria</taxon>
        <taxon>Bacillati</taxon>
        <taxon>Actinomycetota</taxon>
        <taxon>Actinomycetes</taxon>
        <taxon>Kitasatosporales</taxon>
        <taxon>Streptomycetaceae</taxon>
        <taxon>Streptomyces</taxon>
    </lineage>
</organism>
<dbReference type="Gene3D" id="3.40.190.10">
    <property type="entry name" value="Periplasmic binding protein-like II"/>
    <property type="match status" value="2"/>
</dbReference>
<dbReference type="RefSeq" id="WP_191210998.1">
    <property type="nucleotide sequence ID" value="NZ_BAABKL010000033.1"/>
</dbReference>
<evidence type="ECO:0000313" key="4">
    <source>
        <dbReference type="EMBL" id="MBD3933704.1"/>
    </source>
</evidence>
<dbReference type="Proteomes" id="UP000632289">
    <property type="component" value="Unassembled WGS sequence"/>
</dbReference>
<comment type="caution">
    <text evidence="4">The sequence shown here is derived from an EMBL/GenBank/DDBJ whole genome shotgun (WGS) entry which is preliminary data.</text>
</comment>
<dbReference type="AlphaFoldDB" id="A0A927IEG9"/>
<sequence>MTARITRRPSARRRLAAAGAIAVTGALILTGCGDQTDDADSGDEGKKETTSSEAPLFDQLPKDIQDAGVINVGSDIAYPPIEFIEGEEIKGIDPDLAEAMSKQLGVELKFQDAAFDQLIIGLNDSKRYDIVMSAMTDTKERQDGAAEDAEGGVDFVDYFQAGSALLVEKGNPEKIEALDDLCGLGVAAQRGTANEALLEAQIEKCGDDKIEPFIADKDTDSVTQLQNGRVQAVITDYPVAIYTEKTAGGGDRFEVVGEQIDAAPYGIAVNKQNTELRDAVQKALQAIMDNGEYAEVLKEWGAEEGALEKATVNAGK</sequence>
<dbReference type="SMART" id="SM00062">
    <property type="entry name" value="PBPb"/>
    <property type="match status" value="1"/>
</dbReference>
<dbReference type="InterPro" id="IPR001638">
    <property type="entry name" value="Solute-binding_3/MltF_N"/>
</dbReference>
<keyword evidence="5" id="KW-1185">Reference proteome</keyword>
<dbReference type="Pfam" id="PF00497">
    <property type="entry name" value="SBP_bac_3"/>
    <property type="match status" value="1"/>
</dbReference>
<dbReference type="PANTHER" id="PTHR35936:SF17">
    <property type="entry name" value="ARGININE-BINDING EXTRACELLULAR PROTEIN ARTP"/>
    <property type="match status" value="1"/>
</dbReference>
<proteinExistence type="predicted"/>
<evidence type="ECO:0000256" key="1">
    <source>
        <dbReference type="ARBA" id="ARBA00022729"/>
    </source>
</evidence>
<dbReference type="CDD" id="cd01004">
    <property type="entry name" value="PBP2_MidA_like"/>
    <property type="match status" value="1"/>
</dbReference>
<name>A0A927IEG9_9ACTN</name>
<feature type="region of interest" description="Disordered" evidence="2">
    <location>
        <begin position="34"/>
        <end position="55"/>
    </location>
</feature>
<accession>A0A927IEG9</accession>